<accession>A0A9D1DSL0</accession>
<organism evidence="2 3">
    <name type="scientific">Candidatus Gallacutalibacter pullicola</name>
    <dbReference type="NCBI Taxonomy" id="2840830"/>
    <lineage>
        <taxon>Bacteria</taxon>
        <taxon>Bacillati</taxon>
        <taxon>Bacillota</taxon>
        <taxon>Clostridia</taxon>
        <taxon>Eubacteriales</taxon>
        <taxon>Candidatus Gallacutalibacter</taxon>
    </lineage>
</organism>
<dbReference type="InterPro" id="IPR050138">
    <property type="entry name" value="DHOase/Allantoinase_Hydrolase"/>
</dbReference>
<dbReference type="SUPFAM" id="SSF51338">
    <property type="entry name" value="Composite domain of metallo-dependent hydrolases"/>
    <property type="match status" value="1"/>
</dbReference>
<sequence>MLLIHGVIHTMAGEPIPDGFLRAENGVITAVGAMPAEPAPGEEVIDVQGAGVYPGFIDAHSHLGMWEDGLVFEGDDGNEDTDPLTPQLRGIDALNPMDRCFTEACAGGVTTVVTGPGSANPIGGQMAAVKTYGKRIDKMIVKAPLAIKMALGENPKRVYHDKSRTPVTRMATAALIREQLYKAKNYMEKLDRAQKGEGTPAEFDFKCEALLPALRREIQVHIHCHRADDIFTAIRIAKEFDLDYVIVHATEGYLIADELKEEGARLLSGPFLSDRSKPELRNLTPACPGKLSGAGLPVAIITDHPVTPEQYLPALAGLAVREGMDYDEALRAITINPAKICGIDNRVGSLEVGKDADFTVYRTDPLSLSSKPEMVFCSGIRQV</sequence>
<evidence type="ECO:0000313" key="3">
    <source>
        <dbReference type="Proteomes" id="UP000886785"/>
    </source>
</evidence>
<dbReference type="AlphaFoldDB" id="A0A9D1DSL0"/>
<dbReference type="EMBL" id="DVHF01000145">
    <property type="protein sequence ID" value="HIR58242.1"/>
    <property type="molecule type" value="Genomic_DNA"/>
</dbReference>
<name>A0A9D1DSL0_9FIRM</name>
<proteinExistence type="predicted"/>
<dbReference type="GO" id="GO:0005737">
    <property type="term" value="C:cytoplasm"/>
    <property type="evidence" value="ECO:0007669"/>
    <property type="project" value="TreeGrafter"/>
</dbReference>
<dbReference type="SUPFAM" id="SSF51556">
    <property type="entry name" value="Metallo-dependent hydrolases"/>
    <property type="match status" value="1"/>
</dbReference>
<evidence type="ECO:0000259" key="1">
    <source>
        <dbReference type="Pfam" id="PF01979"/>
    </source>
</evidence>
<dbReference type="Gene3D" id="3.20.20.140">
    <property type="entry name" value="Metal-dependent hydrolases"/>
    <property type="match status" value="1"/>
</dbReference>
<dbReference type="PANTHER" id="PTHR43668">
    <property type="entry name" value="ALLANTOINASE"/>
    <property type="match status" value="1"/>
</dbReference>
<dbReference type="InterPro" id="IPR006680">
    <property type="entry name" value="Amidohydro-rel"/>
</dbReference>
<dbReference type="Proteomes" id="UP000886785">
    <property type="component" value="Unassembled WGS sequence"/>
</dbReference>
<dbReference type="GO" id="GO:0006145">
    <property type="term" value="P:purine nucleobase catabolic process"/>
    <property type="evidence" value="ECO:0007669"/>
    <property type="project" value="TreeGrafter"/>
</dbReference>
<gene>
    <name evidence="2" type="ORF">IAA54_11330</name>
</gene>
<protein>
    <submittedName>
        <fullName evidence="2">Amidohydrolase</fullName>
    </submittedName>
</protein>
<dbReference type="PANTHER" id="PTHR43668:SF6">
    <property type="entry name" value="AMIDOHYDROLASE"/>
    <property type="match status" value="1"/>
</dbReference>
<reference evidence="2" key="1">
    <citation type="submission" date="2020-10" db="EMBL/GenBank/DDBJ databases">
        <authorList>
            <person name="Gilroy R."/>
        </authorList>
    </citation>
    <scope>NUCLEOTIDE SEQUENCE</scope>
    <source>
        <strain evidence="2">ChiSjej1B19-7085</strain>
    </source>
</reference>
<comment type="caution">
    <text evidence="2">The sequence shown here is derived from an EMBL/GenBank/DDBJ whole genome shotgun (WGS) entry which is preliminary data.</text>
</comment>
<dbReference type="InterPro" id="IPR011059">
    <property type="entry name" value="Metal-dep_hydrolase_composite"/>
</dbReference>
<dbReference type="GO" id="GO:0004038">
    <property type="term" value="F:allantoinase activity"/>
    <property type="evidence" value="ECO:0007669"/>
    <property type="project" value="TreeGrafter"/>
</dbReference>
<reference evidence="2" key="2">
    <citation type="journal article" date="2021" name="PeerJ">
        <title>Extensive microbial diversity within the chicken gut microbiome revealed by metagenomics and culture.</title>
        <authorList>
            <person name="Gilroy R."/>
            <person name="Ravi A."/>
            <person name="Getino M."/>
            <person name="Pursley I."/>
            <person name="Horton D.L."/>
            <person name="Alikhan N.F."/>
            <person name="Baker D."/>
            <person name="Gharbi K."/>
            <person name="Hall N."/>
            <person name="Watson M."/>
            <person name="Adriaenssens E.M."/>
            <person name="Foster-Nyarko E."/>
            <person name="Jarju S."/>
            <person name="Secka A."/>
            <person name="Antonio M."/>
            <person name="Oren A."/>
            <person name="Chaudhuri R.R."/>
            <person name="La Ragione R."/>
            <person name="Hildebrand F."/>
            <person name="Pallen M.J."/>
        </authorList>
    </citation>
    <scope>NUCLEOTIDE SEQUENCE</scope>
    <source>
        <strain evidence="2">ChiSjej1B19-7085</strain>
    </source>
</reference>
<evidence type="ECO:0000313" key="2">
    <source>
        <dbReference type="EMBL" id="HIR58242.1"/>
    </source>
</evidence>
<feature type="domain" description="Amidohydrolase-related" evidence="1">
    <location>
        <begin position="52"/>
        <end position="378"/>
    </location>
</feature>
<dbReference type="InterPro" id="IPR032466">
    <property type="entry name" value="Metal_Hydrolase"/>
</dbReference>
<dbReference type="CDD" id="cd01309">
    <property type="entry name" value="Met_dep_hydrolase_C"/>
    <property type="match status" value="1"/>
</dbReference>
<dbReference type="Pfam" id="PF01979">
    <property type="entry name" value="Amidohydro_1"/>
    <property type="match status" value="1"/>
</dbReference>